<comment type="caution">
    <text evidence="1">The sequence shown here is derived from an EMBL/GenBank/DDBJ whole genome shotgun (WGS) entry which is preliminary data.</text>
</comment>
<dbReference type="RefSeq" id="WP_184756901.1">
    <property type="nucleotide sequence ID" value="NZ_BAABEK010000005.1"/>
</dbReference>
<name>A0A7W7S0K7_9ACTN</name>
<protein>
    <submittedName>
        <fullName evidence="1">Uncharacterized protein</fullName>
    </submittedName>
</protein>
<accession>A0A7W7S0K7</accession>
<evidence type="ECO:0000313" key="2">
    <source>
        <dbReference type="Proteomes" id="UP000534286"/>
    </source>
</evidence>
<dbReference type="Proteomes" id="UP000534286">
    <property type="component" value="Unassembled WGS sequence"/>
</dbReference>
<reference evidence="1 2" key="1">
    <citation type="submission" date="2020-08" db="EMBL/GenBank/DDBJ databases">
        <title>Sequencing the genomes of 1000 actinobacteria strains.</title>
        <authorList>
            <person name="Klenk H.-P."/>
        </authorList>
    </citation>
    <scope>NUCLEOTIDE SEQUENCE [LARGE SCALE GENOMIC DNA]</scope>
    <source>
        <strain evidence="1 2">DSM 43023</strain>
    </source>
</reference>
<keyword evidence="2" id="KW-1185">Reference proteome</keyword>
<organism evidence="1 2">
    <name type="scientific">Streptosporangium album</name>
    <dbReference type="NCBI Taxonomy" id="47479"/>
    <lineage>
        <taxon>Bacteria</taxon>
        <taxon>Bacillati</taxon>
        <taxon>Actinomycetota</taxon>
        <taxon>Actinomycetes</taxon>
        <taxon>Streptosporangiales</taxon>
        <taxon>Streptosporangiaceae</taxon>
        <taxon>Streptosporangium</taxon>
    </lineage>
</organism>
<dbReference type="EMBL" id="JACHJU010000002">
    <property type="protein sequence ID" value="MBB4940736.1"/>
    <property type="molecule type" value="Genomic_DNA"/>
</dbReference>
<proteinExistence type="predicted"/>
<dbReference type="AlphaFoldDB" id="A0A7W7S0K7"/>
<sequence length="121" mass="13500">MTTPTETDILRFCVALCAARDDEDEVRQVIEQHLANIDPYLHTTYLKVSLRVVVAQFFAPPARRLDHELGVDFVDAGLRLQAMANEGLDDQAADDPDRGPHLKLVADDEFDVGLRKLLKGS</sequence>
<evidence type="ECO:0000313" key="1">
    <source>
        <dbReference type="EMBL" id="MBB4940736.1"/>
    </source>
</evidence>
<gene>
    <name evidence="1" type="ORF">FHR32_005113</name>
</gene>